<dbReference type="GO" id="GO:0006355">
    <property type="term" value="P:regulation of DNA-templated transcription"/>
    <property type="evidence" value="ECO:0007669"/>
    <property type="project" value="InterPro"/>
</dbReference>
<keyword evidence="6" id="KW-1185">Reference proteome</keyword>
<evidence type="ECO:0000313" key="6">
    <source>
        <dbReference type="Proteomes" id="UP001244011"/>
    </source>
</evidence>
<feature type="region of interest" description="Disordered" evidence="4">
    <location>
        <begin position="291"/>
        <end position="310"/>
    </location>
</feature>
<comment type="subcellular location">
    <subcellularLocation>
        <location evidence="1">Nucleus</location>
    </subcellularLocation>
</comment>
<feature type="region of interest" description="Disordered" evidence="4">
    <location>
        <begin position="1"/>
        <end position="59"/>
    </location>
</feature>
<dbReference type="InterPro" id="IPR007015">
    <property type="entry name" value="DNA_pol_V/MYBBP1A"/>
</dbReference>
<keyword evidence="3" id="KW-0539">Nucleus</keyword>
<comment type="similarity">
    <text evidence="2">Belongs to the MYBBP1A family.</text>
</comment>
<gene>
    <name evidence="5" type="ORF">QBC33DRAFT_529344</name>
</gene>
<feature type="region of interest" description="Disordered" evidence="4">
    <location>
        <begin position="795"/>
        <end position="815"/>
    </location>
</feature>
<evidence type="ECO:0000313" key="5">
    <source>
        <dbReference type="EMBL" id="KAK1769846.1"/>
    </source>
</evidence>
<feature type="compositionally biased region" description="Low complexity" evidence="4">
    <location>
        <begin position="765"/>
        <end position="775"/>
    </location>
</feature>
<dbReference type="InterPro" id="IPR016024">
    <property type="entry name" value="ARM-type_fold"/>
</dbReference>
<dbReference type="Pfam" id="PF04931">
    <property type="entry name" value="DNA_pol_phi"/>
    <property type="match status" value="1"/>
</dbReference>
<dbReference type="Proteomes" id="UP001244011">
    <property type="component" value="Unassembled WGS sequence"/>
</dbReference>
<feature type="compositionally biased region" description="Basic and acidic residues" evidence="4">
    <location>
        <begin position="43"/>
        <end position="59"/>
    </location>
</feature>
<dbReference type="GO" id="GO:0005730">
    <property type="term" value="C:nucleolus"/>
    <property type="evidence" value="ECO:0007669"/>
    <property type="project" value="InterPro"/>
</dbReference>
<dbReference type="RefSeq" id="XP_060286059.1">
    <property type="nucleotide sequence ID" value="XM_060427140.1"/>
</dbReference>
<dbReference type="EMBL" id="MU839001">
    <property type="protein sequence ID" value="KAK1769846.1"/>
    <property type="molecule type" value="Genomic_DNA"/>
</dbReference>
<protein>
    <submittedName>
        <fullName evidence="5">DNA polymerase phi-domain-containing protein</fullName>
    </submittedName>
</protein>
<comment type="caution">
    <text evidence="5">The sequence shown here is derived from an EMBL/GenBank/DDBJ whole genome shotgun (WGS) entry which is preliminary data.</text>
</comment>
<evidence type="ECO:0000256" key="2">
    <source>
        <dbReference type="ARBA" id="ARBA00006809"/>
    </source>
</evidence>
<dbReference type="AlphaFoldDB" id="A0AAJ0C4N2"/>
<reference evidence="5" key="1">
    <citation type="submission" date="2023-06" db="EMBL/GenBank/DDBJ databases">
        <title>Genome-scale phylogeny and comparative genomics of the fungal order Sordariales.</title>
        <authorList>
            <consortium name="Lawrence Berkeley National Laboratory"/>
            <person name="Hensen N."/>
            <person name="Bonometti L."/>
            <person name="Westerberg I."/>
            <person name="Brannstrom I.O."/>
            <person name="Guillou S."/>
            <person name="Cros-Aarteil S."/>
            <person name="Calhoun S."/>
            <person name="Haridas S."/>
            <person name="Kuo A."/>
            <person name="Mondo S."/>
            <person name="Pangilinan J."/>
            <person name="Riley R."/>
            <person name="Labutti K."/>
            <person name="Andreopoulos B."/>
            <person name="Lipzen A."/>
            <person name="Chen C."/>
            <person name="Yanf M."/>
            <person name="Daum C."/>
            <person name="Ng V."/>
            <person name="Clum A."/>
            <person name="Steindorff A."/>
            <person name="Ohm R."/>
            <person name="Martin F."/>
            <person name="Silar P."/>
            <person name="Natvig D."/>
            <person name="Lalanne C."/>
            <person name="Gautier V."/>
            <person name="Ament-Velasquez S.L."/>
            <person name="Kruys A."/>
            <person name="Hutchinson M.I."/>
            <person name="Powell A.J."/>
            <person name="Barry K."/>
            <person name="Miller A.N."/>
            <person name="Grigoriev I.V."/>
            <person name="Debuchy R."/>
            <person name="Gladieux P."/>
            <person name="Thoren M.H."/>
            <person name="Johannesson H."/>
        </authorList>
    </citation>
    <scope>NUCLEOTIDE SEQUENCE</scope>
    <source>
        <strain evidence="5">8032-3</strain>
    </source>
</reference>
<accession>A0AAJ0C4N2</accession>
<dbReference type="SUPFAM" id="SSF48371">
    <property type="entry name" value="ARM repeat"/>
    <property type="match status" value="1"/>
</dbReference>
<feature type="region of interest" description="Disordered" evidence="4">
    <location>
        <begin position="713"/>
        <end position="779"/>
    </location>
</feature>
<name>A0AAJ0C4N2_9PEZI</name>
<feature type="compositionally biased region" description="Acidic residues" evidence="4">
    <location>
        <begin position="716"/>
        <end position="730"/>
    </location>
</feature>
<evidence type="ECO:0000256" key="3">
    <source>
        <dbReference type="ARBA" id="ARBA00023242"/>
    </source>
</evidence>
<evidence type="ECO:0000256" key="1">
    <source>
        <dbReference type="ARBA" id="ARBA00004123"/>
    </source>
</evidence>
<dbReference type="PANTHER" id="PTHR13213:SF2">
    <property type="entry name" value="MYB-BINDING PROTEIN 1A"/>
    <property type="match status" value="1"/>
</dbReference>
<proteinExistence type="inferred from homology"/>
<dbReference type="GO" id="GO:0000182">
    <property type="term" value="F:rDNA binding"/>
    <property type="evidence" value="ECO:0007669"/>
    <property type="project" value="TreeGrafter"/>
</dbReference>
<feature type="compositionally biased region" description="Acidic residues" evidence="4">
    <location>
        <begin position="803"/>
        <end position="815"/>
    </location>
</feature>
<evidence type="ECO:0000256" key="4">
    <source>
        <dbReference type="SAM" id="MobiDB-lite"/>
    </source>
</evidence>
<dbReference type="PANTHER" id="PTHR13213">
    <property type="entry name" value="MYB-BINDING PROTEIN 1A FAMILY MEMBER"/>
    <property type="match status" value="1"/>
</dbReference>
<feature type="compositionally biased region" description="Polar residues" evidence="4">
    <location>
        <begin position="30"/>
        <end position="41"/>
    </location>
</feature>
<feature type="compositionally biased region" description="Acidic residues" evidence="4">
    <location>
        <begin position="738"/>
        <end position="764"/>
    </location>
</feature>
<organism evidence="5 6">
    <name type="scientific">Phialemonium atrogriseum</name>
    <dbReference type="NCBI Taxonomy" id="1093897"/>
    <lineage>
        <taxon>Eukaryota</taxon>
        <taxon>Fungi</taxon>
        <taxon>Dikarya</taxon>
        <taxon>Ascomycota</taxon>
        <taxon>Pezizomycotina</taxon>
        <taxon>Sordariomycetes</taxon>
        <taxon>Sordariomycetidae</taxon>
        <taxon>Cephalothecales</taxon>
        <taxon>Cephalothecaceae</taxon>
        <taxon>Phialemonium</taxon>
    </lineage>
</organism>
<dbReference type="GeneID" id="85310327"/>
<sequence>MGSKRKRAAKDSAAPSQPTTKRPKKIPDSKNGSAKPTSNKAPKSLDKSPFVERPTSDERKREAHVYELLGSEDSSDRINAADAIVSGLFGGEGVPGPVLQRHLDTRLFRGLASGRNASRIGFSLAITEILRQLFGKDDLANLRYPGLTFDEVLHVLVARTHAGGNVPGQQERDHYFGQLFGIECFVSAGILFGDKTRWLSVVDLLLKLANKKAWLRPQCGWIIAQAIGQMKQKLAENTLQKLSDEGLSKTPEGVGIYIVALDRFPDMKVPSKPWRNPLSPKAFGDLPAALKDSGREESQSQDATGRKQKQSNWTAQLHWVWDVILSHFAKPSTADSDLAENFRLFWNRVVDESFFSKSASDGQKFSGFMIFQKMIEGGSGSPFIVDTVFSKNFMACLINQASKEDRYLHRAALKALKTIETTVQEEPSILEPVLKKLLGSHGAYNFDQRTNTKTVEKLLQYTTTTNVEAVLDLIKNMNNLELPLFVQAYGNYLFKLASLATEPGKTDDDHDIYVPALALQELARITYSKADAALSDQKTRDLLRNRLTSAFAKFVRRPEDFSHLCNAVLLIEADVGMDGEIESELVRALERLRDLLDCEDVGADLRGPYHGLALLHAVGVLQLYNEDPDALETLADLEQCYDKLKGKAFDEDEGASEFLVEILLSMVAQPSSLMRQLSQQVFEAFTPVLSAQAIQLLTDPLTADENAKGQQTLFSTEDEDMDGAEGSEPEGSDHESLDSDVEIVDLEDAPSDPESDASDNESDSGSEGAESVQGEGAKDELDGLDDALAEVLKSHRLDKDAEAESSDDSDMSDSEMMELDDKLVEIFKQRAKTSSKKKDKKDAKESIINFKHRVLDLLAIFIKKEAATSNPLVFQILLPLLQLVRMTTTKPLANKACDIVLTFAKGLKKSRANQDSNELDADALMALLRDIHADASKDPSHLFARAASSASLAVASVLCASTGRAEEVFQLYAQSQLNWYRGEVKMQPSFFADWLNWCQGHASNMAAQGKE</sequence>